<proteinExistence type="predicted"/>
<evidence type="ECO:0000256" key="1">
    <source>
        <dbReference type="ARBA" id="ARBA00023157"/>
    </source>
</evidence>
<gene>
    <name evidence="5" type="ORF">PEVE_00015261</name>
</gene>
<dbReference type="InterPro" id="IPR010496">
    <property type="entry name" value="AL/BT2_dom"/>
</dbReference>
<keyword evidence="1" id="KW-1015">Disulfide bond</keyword>
<sequence>MAFQVRQTHFLLTALMFLSFDVITKSQATKPSKHGEVHRAKSEIDSLIYKLTLDLKSFNEKETKAEAVQKDASKLARVAEEEIALLRPVQRLLEKLAKGNSSNGKERCMAWPGGKIRIQIKAASPLPKHFTISVPVNHRELLDNGRLTREDGEDLQVYYHINGQQPFQIDRVISGLGTKSATVHFRLQTPISSNTADDVSYFLVLVLGASVSGSAMDDPAKVYAFFDDFSSATLKKEWVKNWGKWSVQNGRLLGSTMQSKDLTKDNIEVGLYLKSGFQWKDVMVELDFMETGKSKSASGPFLRLSDVSLSKTSGWWFQYYPGHSDSSYMRPLAANKDGGWLIKGKLPTTYKLNKWFHFKYRVLGDRFSQWANGKIVHDNIQVSSKWMIPAGTFGLGCHHSPYNCKTFYDNIKVTFVVSTPPNITLGSFQSFLPKKIALLGEKKLPADSCKQIHDASLASNKPRAKNGVYWIKTDLQGSSSVQTYCDMKNGGWTLVGKISGNVGNIYNKWLVSNHNTASLKSPKITRRKQFACIDACSLAVDEASTVLLSSGERMDGLGSKWVMWRLPGGREKDSFWRHSVAVTTVKAAVQTPVMVFAWNGNKKMCYHNKFGIMPYTLHGGAYPYTSYNTAGDAATNDYCMIVGVMTKGSTAHGWSQNGNGYDSPSSDTDWPNRSINHQSPHLTVWLK</sequence>
<keyword evidence="6" id="KW-1185">Reference proteome</keyword>
<dbReference type="Pfam" id="PF06439">
    <property type="entry name" value="3keto-disac_hyd"/>
    <property type="match status" value="1"/>
</dbReference>
<dbReference type="Proteomes" id="UP001159427">
    <property type="component" value="Unassembled WGS sequence"/>
</dbReference>
<reference evidence="5 6" key="1">
    <citation type="submission" date="2022-05" db="EMBL/GenBank/DDBJ databases">
        <authorList>
            <consortium name="Genoscope - CEA"/>
            <person name="William W."/>
        </authorList>
    </citation>
    <scope>NUCLEOTIDE SEQUENCE [LARGE SCALE GENOMIC DNA]</scope>
</reference>
<evidence type="ECO:0000313" key="6">
    <source>
        <dbReference type="Proteomes" id="UP001159427"/>
    </source>
</evidence>
<dbReference type="NCBIfam" id="NF040941">
    <property type="entry name" value="GGGWT_bact"/>
    <property type="match status" value="1"/>
</dbReference>
<evidence type="ECO:0000256" key="3">
    <source>
        <dbReference type="SAM" id="SignalP"/>
    </source>
</evidence>
<accession>A0ABN8S0B4</accession>
<feature type="domain" description="3-keto-alpha-glucoside-1,2-lyase/3-keto-2-hydroxy-glucal hydratase" evidence="4">
    <location>
        <begin position="233"/>
        <end position="413"/>
    </location>
</feature>
<feature type="region of interest" description="Disordered" evidence="2">
    <location>
        <begin position="656"/>
        <end position="675"/>
    </location>
</feature>
<dbReference type="PANTHER" id="PTHR16146:SF46">
    <property type="entry name" value="INTELECTIN-1A-RELATED"/>
    <property type="match status" value="1"/>
</dbReference>
<protein>
    <recommendedName>
        <fullName evidence="4">3-keto-alpha-glucoside-1,2-lyase/3-keto-2-hydroxy-glucal hydratase domain-containing protein</fullName>
    </recommendedName>
</protein>
<name>A0ABN8S0B4_9CNID</name>
<organism evidence="5 6">
    <name type="scientific">Porites evermanni</name>
    <dbReference type="NCBI Taxonomy" id="104178"/>
    <lineage>
        <taxon>Eukaryota</taxon>
        <taxon>Metazoa</taxon>
        <taxon>Cnidaria</taxon>
        <taxon>Anthozoa</taxon>
        <taxon>Hexacorallia</taxon>
        <taxon>Scleractinia</taxon>
        <taxon>Fungiina</taxon>
        <taxon>Poritidae</taxon>
        <taxon>Porites</taxon>
    </lineage>
</organism>
<dbReference type="Gene3D" id="2.60.120.560">
    <property type="entry name" value="Exo-inulinase, domain 1"/>
    <property type="match status" value="1"/>
</dbReference>
<dbReference type="InterPro" id="IPR036056">
    <property type="entry name" value="Fibrinogen-like_C"/>
</dbReference>
<dbReference type="EMBL" id="CALNXI010002173">
    <property type="protein sequence ID" value="CAH3184116.1"/>
    <property type="molecule type" value="Genomic_DNA"/>
</dbReference>
<dbReference type="PANTHER" id="PTHR16146">
    <property type="entry name" value="INTELECTIN"/>
    <property type="match status" value="1"/>
</dbReference>
<dbReference type="SUPFAM" id="SSF56496">
    <property type="entry name" value="Fibrinogen C-terminal domain-like"/>
    <property type="match status" value="1"/>
</dbReference>
<feature type="signal peptide" evidence="3">
    <location>
        <begin position="1"/>
        <end position="28"/>
    </location>
</feature>
<feature type="chain" id="PRO_5047397346" description="3-keto-alpha-glucoside-1,2-lyase/3-keto-2-hydroxy-glucal hydratase domain-containing protein" evidence="3">
    <location>
        <begin position="29"/>
        <end position="687"/>
    </location>
</feature>
<evidence type="ECO:0000313" key="5">
    <source>
        <dbReference type="EMBL" id="CAH3184116.1"/>
    </source>
</evidence>
<keyword evidence="3" id="KW-0732">Signal</keyword>
<evidence type="ECO:0000259" key="4">
    <source>
        <dbReference type="Pfam" id="PF06439"/>
    </source>
</evidence>
<comment type="caution">
    <text evidence="5">The sequence shown here is derived from an EMBL/GenBank/DDBJ whole genome shotgun (WGS) entry which is preliminary data.</text>
</comment>
<evidence type="ECO:0000256" key="2">
    <source>
        <dbReference type="SAM" id="MobiDB-lite"/>
    </source>
</evidence>
<dbReference type="Gene3D" id="2.60.120.1000">
    <property type="match status" value="1"/>
</dbReference>